<protein>
    <submittedName>
        <fullName evidence="2">Uncharacterized protein</fullName>
    </submittedName>
</protein>
<feature type="compositionally biased region" description="Low complexity" evidence="1">
    <location>
        <begin position="1"/>
        <end position="14"/>
    </location>
</feature>
<organism evidence="2">
    <name type="scientific">Mus musculus</name>
    <name type="common">Mouse</name>
    <dbReference type="NCBI Taxonomy" id="10090"/>
    <lineage>
        <taxon>Eukaryota</taxon>
        <taxon>Metazoa</taxon>
        <taxon>Chordata</taxon>
        <taxon>Craniata</taxon>
        <taxon>Vertebrata</taxon>
        <taxon>Euteleostomi</taxon>
        <taxon>Mammalia</taxon>
        <taxon>Eutheria</taxon>
        <taxon>Euarchontoglires</taxon>
        <taxon>Glires</taxon>
        <taxon>Rodentia</taxon>
        <taxon>Myomorpha</taxon>
        <taxon>Muroidea</taxon>
        <taxon>Muridae</taxon>
        <taxon>Murinae</taxon>
        <taxon>Mus</taxon>
        <taxon>Mus</taxon>
    </lineage>
</organism>
<feature type="compositionally biased region" description="Basic residues" evidence="1">
    <location>
        <begin position="159"/>
        <end position="170"/>
    </location>
</feature>
<evidence type="ECO:0000313" key="2">
    <source>
        <dbReference type="EMBL" id="BAC38153.1"/>
    </source>
</evidence>
<reference evidence="2" key="1">
    <citation type="journal article" date="1999" name="Methods Enzymol.">
        <title>High-efficiency full-length cDNA cloning.</title>
        <authorList>
            <person name="Carninci P."/>
            <person name="Hayashizaki Y."/>
        </authorList>
    </citation>
    <scope>NUCLEOTIDE SEQUENCE</scope>
    <source>
        <strain evidence="2">C57BL/6J</strain>
        <tissue evidence="2">Cerebellum</tissue>
    </source>
</reference>
<feature type="region of interest" description="Disordered" evidence="1">
    <location>
        <begin position="1"/>
        <end position="186"/>
    </location>
</feature>
<dbReference type="MGI" id="MGI:3642172">
    <property type="gene designation" value="B930095I24Rik"/>
</dbReference>
<reference evidence="2" key="4">
    <citation type="journal article" date="2001" name="Nature">
        <title>Functional annotation of a full-length mouse cDNA collection.</title>
        <authorList>
            <consortium name="The RIKEN Genome Exploration Research Group Phase II Team and the FANTOM Consortium"/>
        </authorList>
    </citation>
    <scope>NUCLEOTIDE SEQUENCE</scope>
    <source>
        <strain evidence="2">C57BL/6J</strain>
        <tissue evidence="2">Cerebellum</tissue>
    </source>
</reference>
<feature type="compositionally biased region" description="Pro residues" evidence="1">
    <location>
        <begin position="86"/>
        <end position="104"/>
    </location>
</feature>
<sequence length="186" mass="18715">EWDTGSTTGSSAEAGSRDRDSGSREHGSGSRESGLGSEERGARSREPVGLERTPELGAPGGRDAGLYPKTKPGSGVGARGGALPKGPAPHPPAPLPAPAPPVRPGPGLTAPTASCSSAPSRLSMMAARPGSRPGSRWRRNGGGGGGPTGGRRDPALKPRPCRRARGRFKPRAGQVLMEGGGEHPGS</sequence>
<feature type="compositionally biased region" description="Low complexity" evidence="1">
    <location>
        <begin position="105"/>
        <end position="120"/>
    </location>
</feature>
<feature type="compositionally biased region" description="Basic and acidic residues" evidence="1">
    <location>
        <begin position="15"/>
        <end position="29"/>
    </location>
</feature>
<reference evidence="2" key="6">
    <citation type="submission" date="2002-04" db="EMBL/GenBank/DDBJ databases">
        <authorList>
            <person name="Adachi J."/>
            <person name="Aizawa K."/>
            <person name="Akimura T."/>
            <person name="Arakawa T."/>
            <person name="Bono H."/>
            <person name="Carninci P."/>
            <person name="Fukuda S."/>
            <person name="Furuno M."/>
            <person name="Hanagaki T."/>
            <person name="Hara A."/>
            <person name="Hashizume W."/>
            <person name="Hayashida K."/>
            <person name="Hayatsu N."/>
            <person name="Hiramoto K."/>
            <person name="Hiraoka T."/>
            <person name="Hirozane T."/>
            <person name="Hori F."/>
            <person name="Imotani K."/>
            <person name="Ishii Y."/>
            <person name="Itoh M."/>
            <person name="Kagawa I."/>
            <person name="Kasukawa T."/>
            <person name="Katoh H."/>
            <person name="Kawai J."/>
            <person name="Kojima Y."/>
            <person name="Kondo S."/>
            <person name="Konno H."/>
            <person name="Kouda M."/>
            <person name="Koya S."/>
            <person name="Kurihara C."/>
            <person name="Matsuyama T."/>
            <person name="Miyazaki A."/>
            <person name="Murata M."/>
            <person name="Nakamura M."/>
            <person name="Nishi K."/>
            <person name="Nomura K."/>
            <person name="Numazaki R."/>
            <person name="Ohno M."/>
            <person name="Ohsato N."/>
            <person name="Okazaki Y."/>
            <person name="Saito R."/>
            <person name="Saitoh H."/>
            <person name="Sakai C."/>
            <person name="Sakai K."/>
            <person name="Sakazume N."/>
            <person name="Sano H."/>
            <person name="Sasaki D."/>
            <person name="Shibata K."/>
            <person name="Shinagawa A."/>
            <person name="Shiraki T."/>
            <person name="Sogabe Y."/>
            <person name="Tagami M."/>
            <person name="Tagawa A."/>
            <person name="Takahashi F."/>
            <person name="Takaku-Akahira S."/>
            <person name="Takeda Y."/>
            <person name="Tanaka T."/>
            <person name="Tomaru A."/>
            <person name="Toya T."/>
            <person name="Yasunishi A."/>
            <person name="Muramatsu M."/>
            <person name="Hayashizaki Y."/>
        </authorList>
    </citation>
    <scope>NUCLEOTIDE SEQUENCE</scope>
    <source>
        <strain evidence="2">C57BL/6J</strain>
        <tissue evidence="2">Cerebellum</tissue>
    </source>
</reference>
<feature type="non-terminal residue" evidence="2">
    <location>
        <position position="1"/>
    </location>
</feature>
<dbReference type="EMBL" id="AK081168">
    <property type="protein sequence ID" value="BAC38153.1"/>
    <property type="molecule type" value="mRNA"/>
</dbReference>
<evidence type="ECO:0000313" key="3">
    <source>
        <dbReference type="MGI" id="MGI:3642172"/>
    </source>
</evidence>
<reference evidence="2" key="2">
    <citation type="journal article" date="2000" name="Genome Res.">
        <title>Normalization and subtraction of cap-trapper-selected cDNAs to prepare full-length cDNA libraries for rapid discovery of new genes.</title>
        <authorList>
            <person name="Carninci P."/>
            <person name="Shibata Y."/>
            <person name="Hayatsu N."/>
            <person name="Sugahara Y."/>
            <person name="Shibata K."/>
            <person name="Itoh M."/>
            <person name="Konno H."/>
            <person name="Okazaki Y."/>
            <person name="Muramatsu M."/>
            <person name="Hayashizaki Y."/>
        </authorList>
    </citation>
    <scope>NUCLEOTIDE SEQUENCE</scope>
    <source>
        <strain evidence="2">C57BL/6J</strain>
        <tissue evidence="2">Cerebellum</tissue>
    </source>
</reference>
<reference evidence="2" key="3">
    <citation type="journal article" date="2000" name="Genome Res.">
        <title>RIKEN integrated sequence analysis (RISA) system--384-format sequencing pipeline with 384 multicapillary sequencer.</title>
        <authorList>
            <person name="Shibata K."/>
            <person name="Itoh M."/>
            <person name="Aizawa K."/>
            <person name="Nagaoka S."/>
            <person name="Sasaki N."/>
            <person name="Carninci P."/>
            <person name="Konno H."/>
            <person name="Akiyama J."/>
            <person name="Nishi K."/>
            <person name="Kitsunai T."/>
            <person name="Tashiro H."/>
            <person name="Itoh M."/>
            <person name="Sumi N."/>
            <person name="Ishii Y."/>
            <person name="Nakamura S."/>
            <person name="Hazama M."/>
            <person name="Nishine T."/>
            <person name="Harada A."/>
            <person name="Yamamoto R."/>
            <person name="Matsumoto H."/>
            <person name="Sakaguchi S."/>
            <person name="Ikegami T."/>
            <person name="Kashiwagi K."/>
            <person name="Fujiwake S."/>
            <person name="Inoue K."/>
            <person name="Togawa Y."/>
            <person name="Izawa M."/>
            <person name="Ohara E."/>
            <person name="Watahiki M."/>
            <person name="Yoneda Y."/>
            <person name="Ishikawa T."/>
            <person name="Ozawa K."/>
            <person name="Tanaka T."/>
            <person name="Matsuura S."/>
            <person name="Kawai J."/>
            <person name="Okazaki Y."/>
            <person name="Muramatsu M."/>
            <person name="Inoue Y."/>
            <person name="Kira A."/>
            <person name="Hayashizaki Y."/>
        </authorList>
    </citation>
    <scope>NUCLEOTIDE SEQUENCE</scope>
    <source>
        <strain evidence="2">C57BL/6J</strain>
        <tissue evidence="2">Cerebellum</tissue>
    </source>
</reference>
<feature type="compositionally biased region" description="Basic and acidic residues" evidence="1">
    <location>
        <begin position="37"/>
        <end position="54"/>
    </location>
</feature>
<gene>
    <name evidence="3" type="primary">B930095I24Rik</name>
</gene>
<reference evidence="2" key="5">
    <citation type="journal article" date="2002" name="Nature">
        <title>Analysis of the mouse transcriptome based on functional annotation of 60,770 full-length cDNAs.</title>
        <authorList>
            <consortium name="The FANTOM Consortium and the RIKEN Genome Exploration Research Group Phase I and II Team"/>
        </authorList>
    </citation>
    <scope>NUCLEOTIDE SEQUENCE</scope>
    <source>
        <strain evidence="2">C57BL/6J</strain>
        <tissue evidence="2">Cerebellum</tissue>
    </source>
</reference>
<proteinExistence type="evidence at transcript level"/>
<accession>Q8C4T0</accession>
<feature type="compositionally biased region" description="Gly residues" evidence="1">
    <location>
        <begin position="140"/>
        <end position="149"/>
    </location>
</feature>
<dbReference type="AlphaFoldDB" id="Q8C4T0"/>
<dbReference type="AGR" id="MGI:3642172"/>
<evidence type="ECO:0000256" key="1">
    <source>
        <dbReference type="SAM" id="MobiDB-lite"/>
    </source>
</evidence>
<name>Q8C4T0_MOUSE</name>
<reference evidence="2" key="7">
    <citation type="journal article" date="2005" name="Science">
        <title>The Transcriptional Landscape of the Mammalian Genome.</title>
        <authorList>
            <consortium name="The FANTOM Consortium"/>
            <consortium name="Riken Genome Exploration Research Group and Genome Science Group (Genome Network Project Core Group)"/>
        </authorList>
    </citation>
    <scope>NUCLEOTIDE SEQUENCE</scope>
    <source>
        <strain evidence="2">C57BL/6J</strain>
        <tissue evidence="2">Cerebellum</tissue>
    </source>
</reference>
<reference evidence="2" key="8">
    <citation type="journal article" date="2005" name="Science">
        <title>Antisense Transcription in the Mammalian Transcriptome.</title>
        <authorList>
            <consortium name="RIKEN Genome Exploration Research Group and Genome Science Group (Genome Network Project Core Group) and the FANTOM Consortium"/>
        </authorList>
    </citation>
    <scope>NUCLEOTIDE SEQUENCE</scope>
    <source>
        <strain evidence="2">C57BL/6J</strain>
        <tissue evidence="2">Cerebellum</tissue>
    </source>
</reference>